<dbReference type="AlphaFoldDB" id="A0A540LB97"/>
<keyword evidence="2" id="KW-1185">Reference proteome</keyword>
<name>A0A540LB97_MALBA</name>
<dbReference type="InterPro" id="IPR003386">
    <property type="entry name" value="LACT/PDAT_acylTrfase"/>
</dbReference>
<dbReference type="GO" id="GO:0006629">
    <property type="term" value="P:lipid metabolic process"/>
    <property type="evidence" value="ECO:0007669"/>
    <property type="project" value="InterPro"/>
</dbReference>
<evidence type="ECO:0000313" key="1">
    <source>
        <dbReference type="EMBL" id="TQD83745.1"/>
    </source>
</evidence>
<dbReference type="Pfam" id="PF02450">
    <property type="entry name" value="LCAT"/>
    <property type="match status" value="1"/>
</dbReference>
<comment type="caution">
    <text evidence="1">The sequence shown here is derived from an EMBL/GenBank/DDBJ whole genome shotgun (WGS) entry which is preliminary data.</text>
</comment>
<dbReference type="EMBL" id="VIEB01000666">
    <property type="protein sequence ID" value="TQD83745.1"/>
    <property type="molecule type" value="Genomic_DNA"/>
</dbReference>
<organism evidence="1 2">
    <name type="scientific">Malus baccata</name>
    <name type="common">Siberian crab apple</name>
    <name type="synonym">Pyrus baccata</name>
    <dbReference type="NCBI Taxonomy" id="106549"/>
    <lineage>
        <taxon>Eukaryota</taxon>
        <taxon>Viridiplantae</taxon>
        <taxon>Streptophyta</taxon>
        <taxon>Embryophyta</taxon>
        <taxon>Tracheophyta</taxon>
        <taxon>Spermatophyta</taxon>
        <taxon>Magnoliopsida</taxon>
        <taxon>eudicotyledons</taxon>
        <taxon>Gunneridae</taxon>
        <taxon>Pentapetalae</taxon>
        <taxon>rosids</taxon>
        <taxon>fabids</taxon>
        <taxon>Rosales</taxon>
        <taxon>Rosaceae</taxon>
        <taxon>Amygdaloideae</taxon>
        <taxon>Maleae</taxon>
        <taxon>Malus</taxon>
    </lineage>
</organism>
<evidence type="ECO:0000313" key="2">
    <source>
        <dbReference type="Proteomes" id="UP000315295"/>
    </source>
</evidence>
<sequence>MEKQVGYYFAPSGKPYPDNWIITDVIYELEGSLFSRSGNLVDGNAGASSGDETVS</sequence>
<dbReference type="Proteomes" id="UP000315295">
    <property type="component" value="Unassembled WGS sequence"/>
</dbReference>
<reference evidence="1 2" key="1">
    <citation type="journal article" date="2019" name="G3 (Bethesda)">
        <title>Sequencing of a Wild Apple (Malus baccata) Genome Unravels the Differences Between Cultivated and Wild Apple Species Regarding Disease Resistance and Cold Tolerance.</title>
        <authorList>
            <person name="Chen X."/>
        </authorList>
    </citation>
    <scope>NUCLEOTIDE SEQUENCE [LARGE SCALE GENOMIC DNA]</scope>
    <source>
        <strain evidence="2">cv. Shandingzi</strain>
        <tissue evidence="1">Leaves</tissue>
    </source>
</reference>
<accession>A0A540LB97</accession>
<dbReference type="STRING" id="106549.A0A540LB97"/>
<protein>
    <submittedName>
        <fullName evidence="1">Uncharacterized protein</fullName>
    </submittedName>
</protein>
<dbReference type="GO" id="GO:0008374">
    <property type="term" value="F:O-acyltransferase activity"/>
    <property type="evidence" value="ECO:0007669"/>
    <property type="project" value="InterPro"/>
</dbReference>
<proteinExistence type="predicted"/>
<gene>
    <name evidence="1" type="ORF">C1H46_030702</name>
</gene>